<sequence length="215" mass="22534">MSARERWARTWPVLLAVSTVSAVGGPAAVASYRHARDVIARAGDPVMAPWLALTTDGMLVAALVVIWVRRHRGEAAGRGPWAAFWAGMVATIAANLAAAEPTVIGYVVALWPPVCLAITLELVALVAARRASVEAVSEPAEVDAEALADPDPGEWWAEAPALAAPVGEPAGETGEDRVAMLVAAGLGRRRLAKELGIREHEARQLLAAHRAEVAA</sequence>
<name>A0A9W6NY45_9PSEU</name>
<evidence type="ECO:0000313" key="2">
    <source>
        <dbReference type="EMBL" id="GLL13361.1"/>
    </source>
</evidence>
<protein>
    <recommendedName>
        <fullName evidence="4">DUF2637 domain-containing protein</fullName>
    </recommendedName>
</protein>
<dbReference type="Pfam" id="PF10935">
    <property type="entry name" value="DUF2637"/>
    <property type="match status" value="1"/>
</dbReference>
<feature type="transmembrane region" description="Helical" evidence="1">
    <location>
        <begin position="80"/>
        <end position="98"/>
    </location>
</feature>
<evidence type="ECO:0000313" key="3">
    <source>
        <dbReference type="Proteomes" id="UP001143463"/>
    </source>
</evidence>
<evidence type="ECO:0000256" key="1">
    <source>
        <dbReference type="SAM" id="Phobius"/>
    </source>
</evidence>
<gene>
    <name evidence="2" type="ORF">GCM10017577_45040</name>
</gene>
<comment type="caution">
    <text evidence="2">The sequence shown here is derived from an EMBL/GenBank/DDBJ whole genome shotgun (WGS) entry which is preliminary data.</text>
</comment>
<reference evidence="2" key="2">
    <citation type="submission" date="2023-01" db="EMBL/GenBank/DDBJ databases">
        <authorList>
            <person name="Sun Q."/>
            <person name="Evtushenko L."/>
        </authorList>
    </citation>
    <scope>NUCLEOTIDE SEQUENCE</scope>
    <source>
        <strain evidence="2">VKM Ac-1069</strain>
    </source>
</reference>
<organism evidence="2 3">
    <name type="scientific">Pseudonocardia halophobica</name>
    <dbReference type="NCBI Taxonomy" id="29401"/>
    <lineage>
        <taxon>Bacteria</taxon>
        <taxon>Bacillati</taxon>
        <taxon>Actinomycetota</taxon>
        <taxon>Actinomycetes</taxon>
        <taxon>Pseudonocardiales</taxon>
        <taxon>Pseudonocardiaceae</taxon>
        <taxon>Pseudonocardia</taxon>
    </lineage>
</organism>
<keyword evidence="1" id="KW-0812">Transmembrane</keyword>
<proteinExistence type="predicted"/>
<dbReference type="AlphaFoldDB" id="A0A9W6NY45"/>
<reference evidence="2" key="1">
    <citation type="journal article" date="2014" name="Int. J. Syst. Evol. Microbiol.">
        <title>Complete genome sequence of Corynebacterium casei LMG S-19264T (=DSM 44701T), isolated from a smear-ripened cheese.</title>
        <authorList>
            <consortium name="US DOE Joint Genome Institute (JGI-PGF)"/>
            <person name="Walter F."/>
            <person name="Albersmeier A."/>
            <person name="Kalinowski J."/>
            <person name="Ruckert C."/>
        </authorList>
    </citation>
    <scope>NUCLEOTIDE SEQUENCE</scope>
    <source>
        <strain evidence="2">VKM Ac-1069</strain>
    </source>
</reference>
<dbReference type="InterPro" id="IPR021235">
    <property type="entry name" value="DUF2637"/>
</dbReference>
<dbReference type="Proteomes" id="UP001143463">
    <property type="component" value="Unassembled WGS sequence"/>
</dbReference>
<accession>A0A9W6NY45</accession>
<feature type="transmembrane region" description="Helical" evidence="1">
    <location>
        <begin position="47"/>
        <end position="68"/>
    </location>
</feature>
<keyword evidence="1" id="KW-0472">Membrane</keyword>
<keyword evidence="3" id="KW-1185">Reference proteome</keyword>
<dbReference type="RefSeq" id="WP_051737817.1">
    <property type="nucleotide sequence ID" value="NZ_BAAAUZ010000003.1"/>
</dbReference>
<keyword evidence="1" id="KW-1133">Transmembrane helix</keyword>
<evidence type="ECO:0008006" key="4">
    <source>
        <dbReference type="Google" id="ProtNLM"/>
    </source>
</evidence>
<feature type="transmembrane region" description="Helical" evidence="1">
    <location>
        <begin position="104"/>
        <end position="128"/>
    </location>
</feature>
<dbReference type="EMBL" id="BSFQ01000021">
    <property type="protein sequence ID" value="GLL13361.1"/>
    <property type="molecule type" value="Genomic_DNA"/>
</dbReference>